<dbReference type="Gene3D" id="3.30.830.10">
    <property type="entry name" value="Metalloenzyme, LuxS/M16 peptidase-like"/>
    <property type="match status" value="1"/>
</dbReference>
<dbReference type="AlphaFoldDB" id="A0A9D1PPY5"/>
<evidence type="ECO:0000259" key="1">
    <source>
        <dbReference type="Pfam" id="PF00675"/>
    </source>
</evidence>
<dbReference type="SUPFAM" id="SSF63411">
    <property type="entry name" value="LuxS/MPP-like metallohydrolase"/>
    <property type="match status" value="1"/>
</dbReference>
<comment type="caution">
    <text evidence="2">The sequence shown here is derived from an EMBL/GenBank/DDBJ whole genome shotgun (WGS) entry which is preliminary data.</text>
</comment>
<name>A0A9D1PPY5_9BACI</name>
<dbReference type="PANTHER" id="PTHR11851">
    <property type="entry name" value="METALLOPROTEASE"/>
    <property type="match status" value="1"/>
</dbReference>
<evidence type="ECO:0000313" key="2">
    <source>
        <dbReference type="EMBL" id="HIV75725.1"/>
    </source>
</evidence>
<dbReference type="InterPro" id="IPR011765">
    <property type="entry name" value="Pept_M16_N"/>
</dbReference>
<dbReference type="InterPro" id="IPR050361">
    <property type="entry name" value="MPP/UQCRC_Complex"/>
</dbReference>
<dbReference type="Pfam" id="PF00675">
    <property type="entry name" value="Peptidase_M16"/>
    <property type="match status" value="1"/>
</dbReference>
<proteinExistence type="predicted"/>
<evidence type="ECO:0000313" key="3">
    <source>
        <dbReference type="Proteomes" id="UP000823937"/>
    </source>
</evidence>
<gene>
    <name evidence="2" type="ORF">H9895_11680</name>
</gene>
<accession>A0A9D1PPY5</accession>
<feature type="domain" description="Peptidase M16 N-terminal" evidence="1">
    <location>
        <begin position="63"/>
        <end position="139"/>
    </location>
</feature>
<organism evidence="2 3">
    <name type="scientific">Candidatus Pseudogracilibacillus intestinigallinarum</name>
    <dbReference type="NCBI Taxonomy" id="2838742"/>
    <lineage>
        <taxon>Bacteria</taxon>
        <taxon>Bacillati</taxon>
        <taxon>Bacillota</taxon>
        <taxon>Bacilli</taxon>
        <taxon>Bacillales</taxon>
        <taxon>Bacillaceae</taxon>
        <taxon>Pseudogracilibacillus</taxon>
    </lineage>
</organism>
<feature type="non-terminal residue" evidence="2">
    <location>
        <position position="140"/>
    </location>
</feature>
<dbReference type="PANTHER" id="PTHR11851:SF134">
    <property type="entry name" value="ZINC-DEPENDENT PROTEASE"/>
    <property type="match status" value="1"/>
</dbReference>
<dbReference type="Proteomes" id="UP000823937">
    <property type="component" value="Unassembled WGS sequence"/>
</dbReference>
<reference evidence="2" key="1">
    <citation type="journal article" date="2021" name="PeerJ">
        <title>Extensive microbial diversity within the chicken gut microbiome revealed by metagenomics and culture.</title>
        <authorList>
            <person name="Gilroy R."/>
            <person name="Ravi A."/>
            <person name="Getino M."/>
            <person name="Pursley I."/>
            <person name="Horton D.L."/>
            <person name="Alikhan N.F."/>
            <person name="Baker D."/>
            <person name="Gharbi K."/>
            <person name="Hall N."/>
            <person name="Watson M."/>
            <person name="Adriaenssens E.M."/>
            <person name="Foster-Nyarko E."/>
            <person name="Jarju S."/>
            <person name="Secka A."/>
            <person name="Antonio M."/>
            <person name="Oren A."/>
            <person name="Chaudhuri R.R."/>
            <person name="La Ragione R."/>
            <person name="Hildebrand F."/>
            <person name="Pallen M.J."/>
        </authorList>
    </citation>
    <scope>NUCLEOTIDE SEQUENCE</scope>
    <source>
        <strain evidence="2">CHK169-2315</strain>
    </source>
</reference>
<sequence>MHKHVYETIDETVYETTLSNGLKVMLIPKTESEKTFGIFMTNYGSIDRTFTPLNQNEMTTVPDGIAHFLEHKLFEKEDRDVFTDFLYEGASPNAYTSFTKTAYLFSATSNIERNVEILLDFVQSPYFSEESVEKEKGIIE</sequence>
<dbReference type="GO" id="GO:0046872">
    <property type="term" value="F:metal ion binding"/>
    <property type="evidence" value="ECO:0007669"/>
    <property type="project" value="InterPro"/>
</dbReference>
<protein>
    <submittedName>
        <fullName evidence="2">Insulinase family protein</fullName>
    </submittedName>
</protein>
<dbReference type="EMBL" id="DXHX01000169">
    <property type="protein sequence ID" value="HIV75725.1"/>
    <property type="molecule type" value="Genomic_DNA"/>
</dbReference>
<dbReference type="InterPro" id="IPR011249">
    <property type="entry name" value="Metalloenz_LuxS/M16"/>
</dbReference>
<reference evidence="2" key="2">
    <citation type="submission" date="2021-04" db="EMBL/GenBank/DDBJ databases">
        <authorList>
            <person name="Gilroy R."/>
        </authorList>
    </citation>
    <scope>NUCLEOTIDE SEQUENCE</scope>
    <source>
        <strain evidence="2">CHK169-2315</strain>
    </source>
</reference>